<dbReference type="OMA" id="KKWIVQY"/>
<keyword evidence="4" id="KW-0805">Transcription regulation</keyword>
<evidence type="ECO:0000313" key="6">
    <source>
        <dbReference type="Proteomes" id="UP000016088"/>
    </source>
</evidence>
<dbReference type="HOGENOM" id="CLU_089405_0_0_1"/>
<protein>
    <recommendedName>
        <fullName evidence="4">Mediator of RNA polymerase II transcription subunit 20</fullName>
    </recommendedName>
    <alternativeName>
        <fullName evidence="4">Mediator complex subunit 20</fullName>
    </alternativeName>
</protein>
<evidence type="ECO:0000313" key="5">
    <source>
        <dbReference type="EMBL" id="EPX70682.1"/>
    </source>
</evidence>
<gene>
    <name evidence="4" type="primary">MED20</name>
    <name evidence="5" type="ORF">SOCG_04274</name>
</gene>
<dbReference type="VEuPathDB" id="FungiDB:SOCG_04274"/>
<dbReference type="EMBL" id="KE503208">
    <property type="protein sequence ID" value="EPX70682.1"/>
    <property type="molecule type" value="Genomic_DNA"/>
</dbReference>
<dbReference type="GeneID" id="25033238"/>
<keyword evidence="4" id="KW-0010">Activator</keyword>
<dbReference type="eggNOG" id="ENOG502SBIU">
    <property type="taxonomic scope" value="Eukaryota"/>
</dbReference>
<keyword evidence="6" id="KW-1185">Reference proteome</keyword>
<proteinExistence type="inferred from homology"/>
<evidence type="ECO:0000256" key="2">
    <source>
        <dbReference type="ARBA" id="ARBA00010743"/>
    </source>
</evidence>
<comment type="subcellular location">
    <subcellularLocation>
        <location evidence="1 4">Nucleus</location>
    </subcellularLocation>
</comment>
<dbReference type="RefSeq" id="XP_013020570.1">
    <property type="nucleotide sequence ID" value="XM_013165116.1"/>
</dbReference>
<reference evidence="5 6" key="1">
    <citation type="journal article" date="2011" name="Science">
        <title>Comparative functional genomics of the fission yeasts.</title>
        <authorList>
            <person name="Rhind N."/>
            <person name="Chen Z."/>
            <person name="Yassour M."/>
            <person name="Thompson D.A."/>
            <person name="Haas B.J."/>
            <person name="Habib N."/>
            <person name="Wapinski I."/>
            <person name="Roy S."/>
            <person name="Lin M.F."/>
            <person name="Heiman D.I."/>
            <person name="Young S.K."/>
            <person name="Furuya K."/>
            <person name="Guo Y."/>
            <person name="Pidoux A."/>
            <person name="Chen H.M."/>
            <person name="Robbertse B."/>
            <person name="Goldberg J.M."/>
            <person name="Aoki K."/>
            <person name="Bayne E.H."/>
            <person name="Berlin A.M."/>
            <person name="Desjardins C.A."/>
            <person name="Dobbs E."/>
            <person name="Dukaj L."/>
            <person name="Fan L."/>
            <person name="FitzGerald M.G."/>
            <person name="French C."/>
            <person name="Gujja S."/>
            <person name="Hansen K."/>
            <person name="Keifenheim D."/>
            <person name="Levin J.Z."/>
            <person name="Mosher R.A."/>
            <person name="Mueller C.A."/>
            <person name="Pfiffner J."/>
            <person name="Priest M."/>
            <person name="Russ C."/>
            <person name="Smialowska A."/>
            <person name="Swoboda P."/>
            <person name="Sykes S.M."/>
            <person name="Vaughn M."/>
            <person name="Vengrova S."/>
            <person name="Yoder R."/>
            <person name="Zeng Q."/>
            <person name="Allshire R."/>
            <person name="Baulcombe D."/>
            <person name="Birren B.W."/>
            <person name="Brown W."/>
            <person name="Ekwall K."/>
            <person name="Kellis M."/>
            <person name="Leatherwood J."/>
            <person name="Levin H."/>
            <person name="Margalit H."/>
            <person name="Martienssen R."/>
            <person name="Nieduszynski C.A."/>
            <person name="Spatafora J.W."/>
            <person name="Friedman N."/>
            <person name="Dalgaard J.Z."/>
            <person name="Baumann P."/>
            <person name="Niki H."/>
            <person name="Regev A."/>
            <person name="Nusbaum C."/>
        </authorList>
    </citation>
    <scope>NUCLEOTIDE SEQUENCE [LARGE SCALE GENOMIC DNA]</scope>
    <source>
        <strain evidence="6">yFS286</strain>
    </source>
</reference>
<evidence type="ECO:0000256" key="3">
    <source>
        <dbReference type="ARBA" id="ARBA00023242"/>
    </source>
</evidence>
<evidence type="ECO:0000256" key="1">
    <source>
        <dbReference type="ARBA" id="ARBA00004123"/>
    </source>
</evidence>
<dbReference type="Pfam" id="PF08612">
    <property type="entry name" value="Med20"/>
    <property type="match status" value="1"/>
</dbReference>
<dbReference type="PANTHER" id="PTHR12465">
    <property type="entry name" value="UBIQUITIN SPECIFIC PROTEASE HOMOLOG 49"/>
    <property type="match status" value="1"/>
</dbReference>
<dbReference type="GO" id="GO:0003713">
    <property type="term" value="F:transcription coactivator activity"/>
    <property type="evidence" value="ECO:0007669"/>
    <property type="project" value="TreeGrafter"/>
</dbReference>
<comment type="function">
    <text evidence="4">Component of the Mediator complex, a coactivator involved in the regulated transcription of nearly all RNA polymerase II-dependent genes. Mediator functions as a bridge to convey information from gene-specific regulatory proteins to the basal RNA polymerase II transcription machinery. Mediator is recruited to promoters by direct interactions with regulatory proteins and serves as a scaffold for the assembly of a functional preinitiation complex with RNA polymerase II and the general transcription factors.</text>
</comment>
<keyword evidence="3 4" id="KW-0539">Nucleus</keyword>
<comment type="subunit">
    <text evidence="4">Component of the Mediator complex.</text>
</comment>
<dbReference type="GO" id="GO:0006357">
    <property type="term" value="P:regulation of transcription by RNA polymerase II"/>
    <property type="evidence" value="ECO:0007669"/>
    <property type="project" value="InterPro"/>
</dbReference>
<dbReference type="Proteomes" id="UP000016088">
    <property type="component" value="Unassembled WGS sequence"/>
</dbReference>
<dbReference type="PANTHER" id="PTHR12465:SF0">
    <property type="entry name" value="MEDIATOR OF RNA POLYMERASE II TRANSCRIPTION SUBUNIT 20"/>
    <property type="match status" value="1"/>
</dbReference>
<organism evidence="5 6">
    <name type="scientific">Schizosaccharomyces octosporus (strain yFS286)</name>
    <name type="common">Fission yeast</name>
    <name type="synonym">Octosporomyces octosporus</name>
    <dbReference type="NCBI Taxonomy" id="483514"/>
    <lineage>
        <taxon>Eukaryota</taxon>
        <taxon>Fungi</taxon>
        <taxon>Dikarya</taxon>
        <taxon>Ascomycota</taxon>
        <taxon>Taphrinomycotina</taxon>
        <taxon>Schizosaccharomycetes</taxon>
        <taxon>Schizosaccharomycetales</taxon>
        <taxon>Schizosaccharomycetaceae</taxon>
        <taxon>Schizosaccharomyces</taxon>
    </lineage>
</organism>
<dbReference type="InterPro" id="IPR013921">
    <property type="entry name" value="Mediator_Med20"/>
</dbReference>
<keyword evidence="4" id="KW-0804">Transcription</keyword>
<dbReference type="AlphaFoldDB" id="S9PRT4"/>
<sequence>MPVHGLVYYTTPSMATFLGPAQDYLVKSFLAQYMKKWIVQYKLYRNVLFPKSLELLKQNIHPYMYACVDETTTVDAESTLEDIILRTKLWTFRQTFNIEGAIYEVGDFTVAVANVLQKSTWKGIVFHVTYDGSDDVDIARPILQEFFDICFFKNASAPPPVYENYFYHSRHSIDPKLFLEIFKHRADVSTPSSLSQIKSEASPVG</sequence>
<name>S9PRT4_SCHOY</name>
<dbReference type="OrthoDB" id="1854899at2759"/>
<dbReference type="GO" id="GO:0016592">
    <property type="term" value="C:mediator complex"/>
    <property type="evidence" value="ECO:0007669"/>
    <property type="project" value="EnsemblFungi"/>
</dbReference>
<accession>S9PRT4</accession>
<evidence type="ECO:0000256" key="4">
    <source>
        <dbReference type="RuleBase" id="RU364152"/>
    </source>
</evidence>
<comment type="similarity">
    <text evidence="2 4">Belongs to the Mediator complex subunit 20 family.</text>
</comment>